<keyword evidence="2" id="KW-1185">Reference proteome</keyword>
<dbReference type="EMBL" id="MU853571">
    <property type="protein sequence ID" value="KAK4145082.1"/>
    <property type="molecule type" value="Genomic_DNA"/>
</dbReference>
<evidence type="ECO:0000313" key="1">
    <source>
        <dbReference type="EMBL" id="KAK4145082.1"/>
    </source>
</evidence>
<gene>
    <name evidence="1" type="ORF">C8A04DRAFT_27079</name>
</gene>
<proteinExistence type="predicted"/>
<dbReference type="AlphaFoldDB" id="A0AAN6V5C8"/>
<sequence>MTREYGSFGEARRLFDIGNHDDGDNDIVFLDEGVHHFDLQNGARLTVYASPFTLEADWGFQYRRGEDHEFAIGDEVDVVITHGPPKDVLDLTASR</sequence>
<organism evidence="1 2">
    <name type="scientific">Dichotomopilus funicola</name>
    <dbReference type="NCBI Taxonomy" id="1934379"/>
    <lineage>
        <taxon>Eukaryota</taxon>
        <taxon>Fungi</taxon>
        <taxon>Dikarya</taxon>
        <taxon>Ascomycota</taxon>
        <taxon>Pezizomycotina</taxon>
        <taxon>Sordariomycetes</taxon>
        <taxon>Sordariomycetidae</taxon>
        <taxon>Sordariales</taxon>
        <taxon>Chaetomiaceae</taxon>
        <taxon>Dichotomopilus</taxon>
    </lineage>
</organism>
<dbReference type="GeneID" id="87816778"/>
<reference evidence="1" key="2">
    <citation type="submission" date="2023-05" db="EMBL/GenBank/DDBJ databases">
        <authorList>
            <consortium name="Lawrence Berkeley National Laboratory"/>
            <person name="Steindorff A."/>
            <person name="Hensen N."/>
            <person name="Bonometti L."/>
            <person name="Westerberg I."/>
            <person name="Brannstrom I.O."/>
            <person name="Guillou S."/>
            <person name="Cros-Aarteil S."/>
            <person name="Calhoun S."/>
            <person name="Haridas S."/>
            <person name="Kuo A."/>
            <person name="Mondo S."/>
            <person name="Pangilinan J."/>
            <person name="Riley R."/>
            <person name="Labutti K."/>
            <person name="Andreopoulos B."/>
            <person name="Lipzen A."/>
            <person name="Chen C."/>
            <person name="Yanf M."/>
            <person name="Daum C."/>
            <person name="Ng V."/>
            <person name="Clum A."/>
            <person name="Ohm R."/>
            <person name="Martin F."/>
            <person name="Silar P."/>
            <person name="Natvig D."/>
            <person name="Lalanne C."/>
            <person name="Gautier V."/>
            <person name="Ament-Velasquez S.L."/>
            <person name="Kruys A."/>
            <person name="Hutchinson M.I."/>
            <person name="Powell A.J."/>
            <person name="Barry K."/>
            <person name="Miller A.N."/>
            <person name="Grigoriev I.V."/>
            <person name="Debuchy R."/>
            <person name="Gladieux P."/>
            <person name="Thoren M.H."/>
            <person name="Johannesson H."/>
        </authorList>
    </citation>
    <scope>NUCLEOTIDE SEQUENCE</scope>
    <source>
        <strain evidence="1">CBS 141.50</strain>
    </source>
</reference>
<evidence type="ECO:0000313" key="2">
    <source>
        <dbReference type="Proteomes" id="UP001302676"/>
    </source>
</evidence>
<reference evidence="1" key="1">
    <citation type="journal article" date="2023" name="Mol. Phylogenet. Evol.">
        <title>Genome-scale phylogeny and comparative genomics of the fungal order Sordariales.</title>
        <authorList>
            <person name="Hensen N."/>
            <person name="Bonometti L."/>
            <person name="Westerberg I."/>
            <person name="Brannstrom I.O."/>
            <person name="Guillou S."/>
            <person name="Cros-Aarteil S."/>
            <person name="Calhoun S."/>
            <person name="Haridas S."/>
            <person name="Kuo A."/>
            <person name="Mondo S."/>
            <person name="Pangilinan J."/>
            <person name="Riley R."/>
            <person name="LaButti K."/>
            <person name="Andreopoulos B."/>
            <person name="Lipzen A."/>
            <person name="Chen C."/>
            <person name="Yan M."/>
            <person name="Daum C."/>
            <person name="Ng V."/>
            <person name="Clum A."/>
            <person name="Steindorff A."/>
            <person name="Ohm R.A."/>
            <person name="Martin F."/>
            <person name="Silar P."/>
            <person name="Natvig D.O."/>
            <person name="Lalanne C."/>
            <person name="Gautier V."/>
            <person name="Ament-Velasquez S.L."/>
            <person name="Kruys A."/>
            <person name="Hutchinson M.I."/>
            <person name="Powell A.J."/>
            <person name="Barry K."/>
            <person name="Miller A.N."/>
            <person name="Grigoriev I.V."/>
            <person name="Debuchy R."/>
            <person name="Gladieux P."/>
            <person name="Hiltunen Thoren M."/>
            <person name="Johannesson H."/>
        </authorList>
    </citation>
    <scope>NUCLEOTIDE SEQUENCE</scope>
    <source>
        <strain evidence="1">CBS 141.50</strain>
    </source>
</reference>
<protein>
    <submittedName>
        <fullName evidence="1">Uncharacterized protein</fullName>
    </submittedName>
</protein>
<accession>A0AAN6V5C8</accession>
<dbReference type="Gene3D" id="3.60.21.10">
    <property type="match status" value="1"/>
</dbReference>
<dbReference type="RefSeq" id="XP_062638453.1">
    <property type="nucleotide sequence ID" value="XM_062780165.1"/>
</dbReference>
<name>A0AAN6V5C8_9PEZI</name>
<comment type="caution">
    <text evidence="1">The sequence shown here is derived from an EMBL/GenBank/DDBJ whole genome shotgun (WGS) entry which is preliminary data.</text>
</comment>
<dbReference type="SUPFAM" id="SSF56300">
    <property type="entry name" value="Metallo-dependent phosphatases"/>
    <property type="match status" value="1"/>
</dbReference>
<dbReference type="InterPro" id="IPR029052">
    <property type="entry name" value="Metallo-depent_PP-like"/>
</dbReference>
<dbReference type="Proteomes" id="UP001302676">
    <property type="component" value="Unassembled WGS sequence"/>
</dbReference>